<evidence type="ECO:0000256" key="3">
    <source>
        <dbReference type="ARBA" id="ARBA00022989"/>
    </source>
</evidence>
<gene>
    <name evidence="7" type="ORF">PLBR_LOCUS5588</name>
</gene>
<dbReference type="NCBIfam" id="NF037982">
    <property type="entry name" value="Nramp_1"/>
    <property type="match status" value="1"/>
</dbReference>
<protein>
    <submittedName>
        <fullName evidence="7">Uncharacterized protein</fullName>
    </submittedName>
</protein>
<organism evidence="7 8">
    <name type="scientific">Plasmodiophora brassicae</name>
    <name type="common">Clubroot disease agent</name>
    <dbReference type="NCBI Taxonomy" id="37360"/>
    <lineage>
        <taxon>Eukaryota</taxon>
        <taxon>Sar</taxon>
        <taxon>Rhizaria</taxon>
        <taxon>Endomyxa</taxon>
        <taxon>Phytomyxea</taxon>
        <taxon>Plasmodiophorida</taxon>
        <taxon>Plasmodiophoridae</taxon>
        <taxon>Plasmodiophora</taxon>
    </lineage>
</organism>
<evidence type="ECO:0000256" key="4">
    <source>
        <dbReference type="ARBA" id="ARBA00023136"/>
    </source>
</evidence>
<dbReference type="Proteomes" id="UP000290189">
    <property type="component" value="Unassembled WGS sequence"/>
</dbReference>
<dbReference type="CDD" id="cd22541">
    <property type="entry name" value="SP5_N"/>
    <property type="match status" value="1"/>
</dbReference>
<keyword evidence="7" id="KW-0496">Mitochondrion</keyword>
<feature type="transmembrane region" description="Helical" evidence="6">
    <location>
        <begin position="358"/>
        <end position="381"/>
    </location>
</feature>
<feature type="transmembrane region" description="Helical" evidence="6">
    <location>
        <begin position="477"/>
        <end position="498"/>
    </location>
</feature>
<dbReference type="GO" id="GO:0034755">
    <property type="term" value="P:iron ion transmembrane transport"/>
    <property type="evidence" value="ECO:0007669"/>
    <property type="project" value="TreeGrafter"/>
</dbReference>
<feature type="transmembrane region" description="Helical" evidence="6">
    <location>
        <begin position="279"/>
        <end position="298"/>
    </location>
</feature>
<evidence type="ECO:0000313" key="7">
    <source>
        <dbReference type="EMBL" id="SPQ98373.1"/>
    </source>
</evidence>
<keyword evidence="4 6" id="KW-0472">Membrane</keyword>
<dbReference type="Pfam" id="PF01566">
    <property type="entry name" value="Nramp"/>
    <property type="match status" value="1"/>
</dbReference>
<proteinExistence type="predicted"/>
<dbReference type="PRINTS" id="PR00447">
    <property type="entry name" value="NATRESASSCMP"/>
</dbReference>
<dbReference type="PANTHER" id="PTHR11706">
    <property type="entry name" value="SOLUTE CARRIER PROTEIN FAMILY 11 MEMBER"/>
    <property type="match status" value="1"/>
</dbReference>
<dbReference type="GO" id="GO:0005384">
    <property type="term" value="F:manganese ion transmembrane transporter activity"/>
    <property type="evidence" value="ECO:0007669"/>
    <property type="project" value="TreeGrafter"/>
</dbReference>
<dbReference type="PANTHER" id="PTHR11706:SF54">
    <property type="entry name" value="METAL TRANSPORTER NRAMP1"/>
    <property type="match status" value="1"/>
</dbReference>
<feature type="transmembrane region" description="Helical" evidence="6">
    <location>
        <begin position="318"/>
        <end position="337"/>
    </location>
</feature>
<feature type="transmembrane region" description="Helical" evidence="6">
    <location>
        <begin position="549"/>
        <end position="574"/>
    </location>
</feature>
<dbReference type="GO" id="GO:0005886">
    <property type="term" value="C:plasma membrane"/>
    <property type="evidence" value="ECO:0007669"/>
    <property type="project" value="TreeGrafter"/>
</dbReference>
<keyword evidence="3 6" id="KW-1133">Transmembrane helix</keyword>
<accession>A0A3P3YDX3</accession>
<sequence>MSTHITNVATVECRRCRCPNYCVSGDGEQRARDSGVAQFRSAGAGASLELLIIRGPPGRRQMGRSRSSRSQPQRSSGMDGGGGGGSAALDDDDAYLDRVRLVDASDSIELSKVDRSLSLADSEDWNFSPRAASPTTFSWNRLLVFMGPGFLVSTSFVDPGNFDTDIQAGAQFRYELVYVLVGATALGLLLQNLAARLGVVTGMNLAEICAHEYPGRVRYILWAIAEVTIVASDIPEVVGTAFALRFLFGMPLWIGVIVTSLSVVLFLMVNVFGVRKLELLIGSLIGVVLICFVGELLMSTASLGGILGGLIPTFNLRAMYAATSLIGSVVMPHNIFLHSALVQTRSVRRTSPAIREACYYNFIESCIALSISLVINVSILAMSASEFFPNPHAGLLSAPALLQRILKGSAGSTIFAIALLASGQSSTMTGTYAGQFVMEGFLDLKIEKWARALLTRSVAIVPSLIAALVAGEHGADRLIILSQVALSVLLPFSLIPLFKVTSSHERMGEFANGRTVKVVVIALGAGVTLANLALVFAELVPVVGAMGGFTALLASCMGLVVFGGYLSLFAYLLVRPVTTHSLLDLKPA</sequence>
<evidence type="ECO:0000256" key="5">
    <source>
        <dbReference type="SAM" id="MobiDB-lite"/>
    </source>
</evidence>
<evidence type="ECO:0000313" key="8">
    <source>
        <dbReference type="Proteomes" id="UP000290189"/>
    </source>
</evidence>
<feature type="transmembrane region" description="Helical" evidence="6">
    <location>
        <begin position="250"/>
        <end position="272"/>
    </location>
</feature>
<feature type="region of interest" description="Disordered" evidence="5">
    <location>
        <begin position="55"/>
        <end position="87"/>
    </location>
</feature>
<feature type="transmembrane region" description="Helical" evidence="6">
    <location>
        <begin position="177"/>
        <end position="199"/>
    </location>
</feature>
<dbReference type="EMBL" id="OVEO01000009">
    <property type="protein sequence ID" value="SPQ98373.1"/>
    <property type="molecule type" value="Genomic_DNA"/>
</dbReference>
<evidence type="ECO:0000256" key="2">
    <source>
        <dbReference type="ARBA" id="ARBA00022692"/>
    </source>
</evidence>
<dbReference type="InterPro" id="IPR001046">
    <property type="entry name" value="NRAMP_fam"/>
</dbReference>
<evidence type="ECO:0000256" key="6">
    <source>
        <dbReference type="SAM" id="Phobius"/>
    </source>
</evidence>
<dbReference type="NCBIfam" id="TIGR01197">
    <property type="entry name" value="nramp"/>
    <property type="match status" value="1"/>
</dbReference>
<evidence type="ECO:0000256" key="1">
    <source>
        <dbReference type="ARBA" id="ARBA00004141"/>
    </source>
</evidence>
<feature type="transmembrane region" description="Helical" evidence="6">
    <location>
        <begin position="518"/>
        <end position="537"/>
    </location>
</feature>
<dbReference type="AlphaFoldDB" id="A0A3P3YDX3"/>
<feature type="transmembrane region" description="Helical" evidence="6">
    <location>
        <begin position="453"/>
        <end position="471"/>
    </location>
</feature>
<keyword evidence="2 6" id="KW-0812">Transmembrane</keyword>
<reference evidence="7 8" key="1">
    <citation type="submission" date="2018-03" db="EMBL/GenBank/DDBJ databases">
        <authorList>
            <person name="Fogelqvist J."/>
        </authorList>
    </citation>
    <scope>NUCLEOTIDE SEQUENCE [LARGE SCALE GENOMIC DNA]</scope>
</reference>
<comment type="subcellular location">
    <subcellularLocation>
        <location evidence="1">Membrane</location>
        <topology evidence="1">Multi-pass membrane protein</topology>
    </subcellularLocation>
</comment>
<name>A0A3P3YDX3_PLABS</name>
<dbReference type="GO" id="GO:0015086">
    <property type="term" value="F:cadmium ion transmembrane transporter activity"/>
    <property type="evidence" value="ECO:0007669"/>
    <property type="project" value="TreeGrafter"/>
</dbReference>
<geneLocation type="mitochondrion" evidence="7"/>
<feature type="compositionally biased region" description="Low complexity" evidence="5">
    <location>
        <begin position="68"/>
        <end position="77"/>
    </location>
</feature>
<feature type="transmembrane region" description="Helical" evidence="6">
    <location>
        <begin position="401"/>
        <end position="421"/>
    </location>
</feature>
<dbReference type="NCBIfam" id="NF001923">
    <property type="entry name" value="PRK00701.1"/>
    <property type="match status" value="1"/>
</dbReference>